<accession>A0AAJ0CY78</accession>
<dbReference type="AlphaFoldDB" id="A0AAJ0CY78"/>
<dbReference type="InterPro" id="IPR053006">
    <property type="entry name" value="Meiosis_regulatory"/>
</dbReference>
<evidence type="ECO:0000313" key="4">
    <source>
        <dbReference type="Proteomes" id="UP001251528"/>
    </source>
</evidence>
<sequence>MATPSRQQHPTSESRNKLPTPPVDDNLNCGYPDLPPTPTPVSGGRPPGRKQSSQSPRLPAGSVTSRKEAASASNKKDVSSSFDHEVIRPAAKKSITDTAPAATSLPNPTTAKLRLNATKVQRSVSAPAVPPRSKGTPKTTPNKTPTRRKTPLAEKKAVASSQVDAQIRNQIREPTNFSKDKTKLGTNYIFRMVIDGRNFLKFGASKNPINRLQQIRQQCKIEADMLDGHDAYIIEYKLAEKLIHIELQNFRHQFTCICGKEHREIFEVSHKMALEVTGRWAAFCDRRPWDENGVLQKFWQHRLEMRLEAMESEKDTEVNKRARRWGHFANPTAWEKLVFDTASVLSVIQPKFWQWLSLLQAFYLFAHVPTKGTLTFLVSILVFMLFERDFASNISPRKLALSSQFGVMSGLPDDESEQSRGSISISNVKDGEPNNKNEKGGQEDDDEGSEQQYEAGAGVEWDEMQDHPKYQEDEGESSEEADDDYRPNTPCRPCRRKK</sequence>
<feature type="region of interest" description="Disordered" evidence="1">
    <location>
        <begin position="119"/>
        <end position="163"/>
    </location>
</feature>
<dbReference type="InterPro" id="IPR018306">
    <property type="entry name" value="Phage_T5_Orf172_DNA-bd"/>
</dbReference>
<feature type="compositionally biased region" description="Acidic residues" evidence="1">
    <location>
        <begin position="473"/>
        <end position="483"/>
    </location>
</feature>
<feature type="domain" description="Bacteriophage T5 Orf172 DNA-binding" evidence="2">
    <location>
        <begin position="188"/>
        <end position="280"/>
    </location>
</feature>
<keyword evidence="4" id="KW-1185">Reference proteome</keyword>
<evidence type="ECO:0000313" key="3">
    <source>
        <dbReference type="EMBL" id="KAK2616261.1"/>
    </source>
</evidence>
<reference evidence="3" key="1">
    <citation type="submission" date="2023-06" db="EMBL/GenBank/DDBJ databases">
        <title>Conoideocrella luteorostrata (Hypocreales: Clavicipitaceae), a potential biocontrol fungus for elongate hemlock scale in United States Christmas tree production areas.</title>
        <authorList>
            <person name="Barrett H."/>
            <person name="Lovett B."/>
            <person name="Macias A.M."/>
            <person name="Stajich J.E."/>
            <person name="Kasson M.T."/>
        </authorList>
    </citation>
    <scope>NUCLEOTIDE SEQUENCE</scope>
    <source>
        <strain evidence="3">ARSEF 14590</strain>
    </source>
</reference>
<organism evidence="3 4">
    <name type="scientific">Conoideocrella luteorostrata</name>
    <dbReference type="NCBI Taxonomy" id="1105319"/>
    <lineage>
        <taxon>Eukaryota</taxon>
        <taxon>Fungi</taxon>
        <taxon>Dikarya</taxon>
        <taxon>Ascomycota</taxon>
        <taxon>Pezizomycotina</taxon>
        <taxon>Sordariomycetes</taxon>
        <taxon>Hypocreomycetidae</taxon>
        <taxon>Hypocreales</taxon>
        <taxon>Clavicipitaceae</taxon>
        <taxon>Conoideocrella</taxon>
    </lineage>
</organism>
<feature type="compositionally biased region" description="Polar residues" evidence="1">
    <location>
        <begin position="1"/>
        <end position="13"/>
    </location>
</feature>
<feature type="compositionally biased region" description="Basic and acidic residues" evidence="1">
    <location>
        <begin position="65"/>
        <end position="85"/>
    </location>
</feature>
<feature type="compositionally biased region" description="Low complexity" evidence="1">
    <location>
        <begin position="134"/>
        <end position="144"/>
    </location>
</feature>
<feature type="region of interest" description="Disordered" evidence="1">
    <location>
        <begin position="408"/>
        <end position="498"/>
    </location>
</feature>
<proteinExistence type="predicted"/>
<protein>
    <recommendedName>
        <fullName evidence="2">Bacteriophage T5 Orf172 DNA-binding domain-containing protein</fullName>
    </recommendedName>
</protein>
<evidence type="ECO:0000259" key="2">
    <source>
        <dbReference type="Pfam" id="PF10544"/>
    </source>
</evidence>
<evidence type="ECO:0000256" key="1">
    <source>
        <dbReference type="SAM" id="MobiDB-lite"/>
    </source>
</evidence>
<gene>
    <name evidence="3" type="ORF">QQS21_000896</name>
</gene>
<comment type="caution">
    <text evidence="3">The sequence shown here is derived from an EMBL/GenBank/DDBJ whole genome shotgun (WGS) entry which is preliminary data.</text>
</comment>
<dbReference type="Pfam" id="PF10544">
    <property type="entry name" value="T5orf172"/>
    <property type="match status" value="1"/>
</dbReference>
<feature type="region of interest" description="Disordered" evidence="1">
    <location>
        <begin position="1"/>
        <end position="85"/>
    </location>
</feature>
<dbReference type="PANTHER" id="PTHR28094:SF1">
    <property type="entry name" value="MEIOTICALLY UP-REGULATED GENE 113 PROTEIN"/>
    <property type="match status" value="1"/>
</dbReference>
<dbReference type="PANTHER" id="PTHR28094">
    <property type="entry name" value="MEIOTICALLY UP-REGULATED GENE 113 PROTEIN"/>
    <property type="match status" value="1"/>
</dbReference>
<name>A0AAJ0CY78_9HYPO</name>
<feature type="compositionally biased region" description="Basic and acidic residues" evidence="1">
    <location>
        <begin position="429"/>
        <end position="442"/>
    </location>
</feature>
<dbReference type="EMBL" id="JASWJB010000008">
    <property type="protein sequence ID" value="KAK2616261.1"/>
    <property type="molecule type" value="Genomic_DNA"/>
</dbReference>
<dbReference type="Proteomes" id="UP001251528">
    <property type="component" value="Unassembled WGS sequence"/>
</dbReference>